<dbReference type="EMBL" id="BOQP01000003">
    <property type="protein sequence ID" value="GIM67096.1"/>
    <property type="molecule type" value="Genomic_DNA"/>
</dbReference>
<dbReference type="Gene3D" id="1.20.120.1910">
    <property type="entry name" value="Cysteine-tRNA ligase, C-terminal anti-codon recognition domain"/>
    <property type="match status" value="1"/>
</dbReference>
<dbReference type="SUPFAM" id="SSF47323">
    <property type="entry name" value="Anticodon-binding domain of a subclass of class I aminoacyl-tRNA synthetases"/>
    <property type="match status" value="1"/>
</dbReference>
<evidence type="ECO:0008006" key="6">
    <source>
        <dbReference type="Google" id="ProtNLM"/>
    </source>
</evidence>
<dbReference type="GO" id="GO:0004812">
    <property type="term" value="F:aminoacyl-tRNA ligase activity"/>
    <property type="evidence" value="ECO:0007669"/>
    <property type="project" value="InterPro"/>
</dbReference>
<protein>
    <recommendedName>
        <fullName evidence="6">Cysteinyl-tRNA synthetase</fullName>
    </recommendedName>
</protein>
<keyword evidence="1" id="KW-0436">Ligase</keyword>
<dbReference type="GO" id="GO:0006418">
    <property type="term" value="P:tRNA aminoacylation for protein translation"/>
    <property type="evidence" value="ECO:0007669"/>
    <property type="project" value="InterPro"/>
</dbReference>
<proteinExistence type="predicted"/>
<keyword evidence="5" id="KW-1185">Reference proteome</keyword>
<accession>A0A919S962</accession>
<evidence type="ECO:0000256" key="3">
    <source>
        <dbReference type="ARBA" id="ARBA00022840"/>
    </source>
</evidence>
<dbReference type="RefSeq" id="WP_212995540.1">
    <property type="nucleotide sequence ID" value="NZ_BAAATW010000009.1"/>
</dbReference>
<comment type="caution">
    <text evidence="4">The sequence shown here is derived from an EMBL/GenBank/DDBJ whole genome shotgun (WGS) entry which is preliminary data.</text>
</comment>
<dbReference type="GO" id="GO:0005524">
    <property type="term" value="F:ATP binding"/>
    <property type="evidence" value="ECO:0007669"/>
    <property type="project" value="UniProtKB-KW"/>
</dbReference>
<name>A0A919S962_9ACTN</name>
<keyword evidence="2" id="KW-0547">Nucleotide-binding</keyword>
<dbReference type="Proteomes" id="UP000680865">
    <property type="component" value="Unassembled WGS sequence"/>
</dbReference>
<sequence length="409" mass="44583">MFLAIMGSGETSPTMVSIHRTIAARLGSGASAVLIETPYGFQENVAEISAKACQYFERSVGLRVATAPGLRGGDHDGDGDRGLAMVRSADWLFSGPGSPTYAMRSWSGSTAQALHDRFRLGRKVTVFASAAAATLGRWTVPVYEVYKTGEPPHWVEGLDLLKHLNLRVALIPHYDNTEGGTHDTRFCYLGERRLRRMEEGLPDDAAIIGVDEHTAIFLNPDEDSVQVVGRGVLTVRRQGRNTVFPSGVTLTLTELRALAHHGTIARAIPKQRAAVVEPQRTVSEVAAACEHRFDQALRRRDASGMVRSILELESTVHAWSSDTEEDDGAEQARAVLRALVVRLGEVAATGVVDPADRFRPLVQPLLDIRSQLRDRRDYPIADAVRDALAAAGIELRDGADGVSWSFSRD</sequence>
<keyword evidence="3" id="KW-0067">ATP-binding</keyword>
<dbReference type="Gene3D" id="3.40.50.880">
    <property type="match status" value="1"/>
</dbReference>
<evidence type="ECO:0000256" key="1">
    <source>
        <dbReference type="ARBA" id="ARBA00022598"/>
    </source>
</evidence>
<reference evidence="4" key="1">
    <citation type="submission" date="2021-03" db="EMBL/GenBank/DDBJ databases">
        <title>Whole genome shotgun sequence of Actinoplanes consettensis NBRC 14913.</title>
        <authorList>
            <person name="Komaki H."/>
            <person name="Tamura T."/>
        </authorList>
    </citation>
    <scope>NUCLEOTIDE SEQUENCE</scope>
    <source>
        <strain evidence="4">NBRC 14913</strain>
    </source>
</reference>
<gene>
    <name evidence="4" type="ORF">Aco04nite_04740</name>
</gene>
<evidence type="ECO:0000313" key="5">
    <source>
        <dbReference type="Proteomes" id="UP000680865"/>
    </source>
</evidence>
<evidence type="ECO:0000256" key="2">
    <source>
        <dbReference type="ARBA" id="ARBA00022741"/>
    </source>
</evidence>
<dbReference type="AlphaFoldDB" id="A0A919S962"/>
<evidence type="ECO:0000313" key="4">
    <source>
        <dbReference type="EMBL" id="GIM67096.1"/>
    </source>
</evidence>
<dbReference type="InterPro" id="IPR009080">
    <property type="entry name" value="tRNAsynth_Ia_anticodon-bd"/>
</dbReference>
<organism evidence="4 5">
    <name type="scientific">Winogradskya consettensis</name>
    <dbReference type="NCBI Taxonomy" id="113560"/>
    <lineage>
        <taxon>Bacteria</taxon>
        <taxon>Bacillati</taxon>
        <taxon>Actinomycetota</taxon>
        <taxon>Actinomycetes</taxon>
        <taxon>Micromonosporales</taxon>
        <taxon>Micromonosporaceae</taxon>
        <taxon>Winogradskya</taxon>
    </lineage>
</organism>
<dbReference type="InterPro" id="IPR029062">
    <property type="entry name" value="Class_I_gatase-like"/>
</dbReference>